<evidence type="ECO:0000256" key="1">
    <source>
        <dbReference type="PROSITE-ProRule" id="PRU00169"/>
    </source>
</evidence>
<name>A0A1V9FFL7_9BACT</name>
<keyword evidence="5" id="KW-1185">Reference proteome</keyword>
<dbReference type="InterPro" id="IPR007492">
    <property type="entry name" value="LytTR_DNA-bd_dom"/>
</dbReference>
<protein>
    <recommendedName>
        <fullName evidence="6">DNA-binding response regulator</fullName>
    </recommendedName>
</protein>
<dbReference type="OrthoDB" id="9787344at2"/>
<dbReference type="GO" id="GO:0003677">
    <property type="term" value="F:DNA binding"/>
    <property type="evidence" value="ECO:0007669"/>
    <property type="project" value="InterPro"/>
</dbReference>
<dbReference type="SUPFAM" id="SSF52172">
    <property type="entry name" value="CheY-like"/>
    <property type="match status" value="1"/>
</dbReference>
<feature type="modified residue" description="4-aspartylphosphate" evidence="1">
    <location>
        <position position="55"/>
    </location>
</feature>
<accession>A0A1V9FFL7</accession>
<dbReference type="AlphaFoldDB" id="A0A1V9FFL7"/>
<evidence type="ECO:0008006" key="6">
    <source>
        <dbReference type="Google" id="ProtNLM"/>
    </source>
</evidence>
<evidence type="ECO:0000259" key="3">
    <source>
        <dbReference type="PROSITE" id="PS50930"/>
    </source>
</evidence>
<evidence type="ECO:0000313" key="5">
    <source>
        <dbReference type="Proteomes" id="UP000192796"/>
    </source>
</evidence>
<dbReference type="InterPro" id="IPR011006">
    <property type="entry name" value="CheY-like_superfamily"/>
</dbReference>
<dbReference type="PANTHER" id="PTHR37299:SF1">
    <property type="entry name" value="STAGE 0 SPORULATION PROTEIN A HOMOLOG"/>
    <property type="match status" value="1"/>
</dbReference>
<dbReference type="EMBL" id="LVYD01000124">
    <property type="protein sequence ID" value="OQP57153.1"/>
    <property type="molecule type" value="Genomic_DNA"/>
</dbReference>
<keyword evidence="1" id="KW-0597">Phosphoprotein</keyword>
<dbReference type="GO" id="GO:0000156">
    <property type="term" value="F:phosphorelay response regulator activity"/>
    <property type="evidence" value="ECO:0007669"/>
    <property type="project" value="InterPro"/>
</dbReference>
<dbReference type="RefSeq" id="WP_081156117.1">
    <property type="nucleotide sequence ID" value="NZ_LVYD01000124.1"/>
</dbReference>
<dbReference type="STRING" id="1703345.A3860_11355"/>
<feature type="domain" description="HTH LytTR-type" evidence="3">
    <location>
        <begin position="137"/>
        <end position="207"/>
    </location>
</feature>
<reference evidence="4 5" key="1">
    <citation type="submission" date="2016-03" db="EMBL/GenBank/DDBJ databases">
        <title>Niastella vici sp. nov., isolated from farmland soil.</title>
        <authorList>
            <person name="Chen L."/>
            <person name="Wang D."/>
            <person name="Yang S."/>
            <person name="Wang G."/>
        </authorList>
    </citation>
    <scope>NUCLEOTIDE SEQUENCE [LARGE SCALE GENOMIC DNA]</scope>
    <source>
        <strain evidence="4 5">DJ57</strain>
    </source>
</reference>
<dbReference type="Gene3D" id="2.40.50.1020">
    <property type="entry name" value="LytTr DNA-binding domain"/>
    <property type="match status" value="1"/>
</dbReference>
<feature type="domain" description="Response regulatory" evidence="2">
    <location>
        <begin position="4"/>
        <end position="115"/>
    </location>
</feature>
<evidence type="ECO:0000259" key="2">
    <source>
        <dbReference type="PROSITE" id="PS50110"/>
    </source>
</evidence>
<dbReference type="InterPro" id="IPR046947">
    <property type="entry name" value="LytR-like"/>
</dbReference>
<gene>
    <name evidence="4" type="ORF">A3860_11355</name>
</gene>
<dbReference type="PROSITE" id="PS50930">
    <property type="entry name" value="HTH_LYTTR"/>
    <property type="match status" value="1"/>
</dbReference>
<dbReference type="SMART" id="SM00448">
    <property type="entry name" value="REC"/>
    <property type="match status" value="1"/>
</dbReference>
<dbReference type="PANTHER" id="PTHR37299">
    <property type="entry name" value="TRANSCRIPTIONAL REGULATOR-RELATED"/>
    <property type="match status" value="1"/>
</dbReference>
<sequence length="237" mass="27452">MMLRCMIIDDEPKAVDLLEVLIGQATNWQLLAKCYNGLEAMAFLKNNAVDLVFLDINMPLISGIELASLLSPEKGIVFTTAHSEYAVESYSYHTIDYLLKPVTLKRFLAAVQKVEAHFNVDRIIPKEENENVAGEYFFVKSGNAHRKIFLKDIIYFESQKEYVRVKTTTDDILTYRRLKDIEAQLPIHFARVHQSFIVNIHHMISIQDNHIHIGEKRIPVGEKFRDSLMQLVRKRTF</sequence>
<dbReference type="PROSITE" id="PS50110">
    <property type="entry name" value="RESPONSE_REGULATORY"/>
    <property type="match status" value="1"/>
</dbReference>
<dbReference type="Proteomes" id="UP000192796">
    <property type="component" value="Unassembled WGS sequence"/>
</dbReference>
<dbReference type="Gene3D" id="3.40.50.2300">
    <property type="match status" value="1"/>
</dbReference>
<evidence type="ECO:0000313" key="4">
    <source>
        <dbReference type="EMBL" id="OQP57153.1"/>
    </source>
</evidence>
<dbReference type="Pfam" id="PF04397">
    <property type="entry name" value="LytTR"/>
    <property type="match status" value="1"/>
</dbReference>
<dbReference type="SMART" id="SM00850">
    <property type="entry name" value="LytTR"/>
    <property type="match status" value="1"/>
</dbReference>
<dbReference type="Pfam" id="PF00072">
    <property type="entry name" value="Response_reg"/>
    <property type="match status" value="1"/>
</dbReference>
<comment type="caution">
    <text evidence="4">The sequence shown here is derived from an EMBL/GenBank/DDBJ whole genome shotgun (WGS) entry which is preliminary data.</text>
</comment>
<proteinExistence type="predicted"/>
<dbReference type="InterPro" id="IPR001789">
    <property type="entry name" value="Sig_transdc_resp-reg_receiver"/>
</dbReference>
<organism evidence="4 5">
    <name type="scientific">Niastella vici</name>
    <dbReference type="NCBI Taxonomy" id="1703345"/>
    <lineage>
        <taxon>Bacteria</taxon>
        <taxon>Pseudomonadati</taxon>
        <taxon>Bacteroidota</taxon>
        <taxon>Chitinophagia</taxon>
        <taxon>Chitinophagales</taxon>
        <taxon>Chitinophagaceae</taxon>
        <taxon>Niastella</taxon>
    </lineage>
</organism>